<dbReference type="GO" id="GO:0006950">
    <property type="term" value="P:response to stress"/>
    <property type="evidence" value="ECO:0007669"/>
    <property type="project" value="TreeGrafter"/>
</dbReference>
<dbReference type="InterPro" id="IPR036388">
    <property type="entry name" value="WH-like_DNA-bd_sf"/>
</dbReference>
<dbReference type="InterPro" id="IPR000835">
    <property type="entry name" value="HTH_MarR-typ"/>
</dbReference>
<dbReference type="PANTHER" id="PTHR33164">
    <property type="entry name" value="TRANSCRIPTIONAL REGULATOR, MARR FAMILY"/>
    <property type="match status" value="1"/>
</dbReference>
<evidence type="ECO:0000313" key="3">
    <source>
        <dbReference type="Proteomes" id="UP000078272"/>
    </source>
</evidence>
<sequence>MALSKSTRQLVSLKLAETGVMAGQDQLLDALDPREQRSICMVANHLSVRPSTVSKMLDILERRGWCQREADDVDLRRTFVRLTPEGERVRLHVRRVWGEVNADLMRQLPSDMVSDMSAALHQVEDVLMTRLSRLR</sequence>
<dbReference type="Proteomes" id="UP000078272">
    <property type="component" value="Unassembled WGS sequence"/>
</dbReference>
<protein>
    <recommendedName>
        <fullName evidence="1">HTH marR-type domain-containing protein</fullName>
    </recommendedName>
</protein>
<name>A0A175R5V4_9HYPH</name>
<dbReference type="Pfam" id="PF01047">
    <property type="entry name" value="MarR"/>
    <property type="match status" value="1"/>
</dbReference>
<dbReference type="STRING" id="401562.NS365_04305"/>
<feature type="domain" description="HTH marR-type" evidence="1">
    <location>
        <begin position="1"/>
        <end position="125"/>
    </location>
</feature>
<dbReference type="AlphaFoldDB" id="A0A175R5V4"/>
<gene>
    <name evidence="2" type="ORF">NS226_16135</name>
</gene>
<dbReference type="PATRIC" id="fig|401562.3.peg.2945"/>
<dbReference type="EMBL" id="LDPZ01000036">
    <property type="protein sequence ID" value="KTQ90518.1"/>
    <property type="molecule type" value="Genomic_DNA"/>
</dbReference>
<accession>A0A175R5V4</accession>
<dbReference type="PANTHER" id="PTHR33164:SF43">
    <property type="entry name" value="HTH-TYPE TRANSCRIPTIONAL REPRESSOR YETL"/>
    <property type="match status" value="1"/>
</dbReference>
<organism evidence="2 3">
    <name type="scientific">Aureimonas ureilytica</name>
    <dbReference type="NCBI Taxonomy" id="401562"/>
    <lineage>
        <taxon>Bacteria</taxon>
        <taxon>Pseudomonadati</taxon>
        <taxon>Pseudomonadota</taxon>
        <taxon>Alphaproteobacteria</taxon>
        <taxon>Hyphomicrobiales</taxon>
        <taxon>Aurantimonadaceae</taxon>
        <taxon>Aureimonas</taxon>
    </lineage>
</organism>
<reference evidence="2 3" key="1">
    <citation type="journal article" date="2016" name="Front. Microbiol.">
        <title>Genomic Resource of Rice Seed Associated Bacteria.</title>
        <authorList>
            <person name="Midha S."/>
            <person name="Bansal K."/>
            <person name="Sharma S."/>
            <person name="Kumar N."/>
            <person name="Patil P.P."/>
            <person name="Chaudhry V."/>
            <person name="Patil P.B."/>
        </authorList>
    </citation>
    <scope>NUCLEOTIDE SEQUENCE [LARGE SCALE GENOMIC DNA]</scope>
    <source>
        <strain evidence="2 3">NS226</strain>
    </source>
</reference>
<dbReference type="SUPFAM" id="SSF46785">
    <property type="entry name" value="Winged helix' DNA-binding domain"/>
    <property type="match status" value="1"/>
</dbReference>
<dbReference type="GO" id="GO:0003700">
    <property type="term" value="F:DNA-binding transcription factor activity"/>
    <property type="evidence" value="ECO:0007669"/>
    <property type="project" value="InterPro"/>
</dbReference>
<evidence type="ECO:0000259" key="1">
    <source>
        <dbReference type="PROSITE" id="PS50995"/>
    </source>
</evidence>
<proteinExistence type="predicted"/>
<dbReference type="InterPro" id="IPR036390">
    <property type="entry name" value="WH_DNA-bd_sf"/>
</dbReference>
<evidence type="ECO:0000313" key="2">
    <source>
        <dbReference type="EMBL" id="KTQ90518.1"/>
    </source>
</evidence>
<dbReference type="SMART" id="SM00347">
    <property type="entry name" value="HTH_MARR"/>
    <property type="match status" value="1"/>
</dbReference>
<dbReference type="Gene3D" id="1.10.10.10">
    <property type="entry name" value="Winged helix-like DNA-binding domain superfamily/Winged helix DNA-binding domain"/>
    <property type="match status" value="1"/>
</dbReference>
<comment type="caution">
    <text evidence="2">The sequence shown here is derived from an EMBL/GenBank/DDBJ whole genome shotgun (WGS) entry which is preliminary data.</text>
</comment>
<dbReference type="PROSITE" id="PS50995">
    <property type="entry name" value="HTH_MARR_2"/>
    <property type="match status" value="1"/>
</dbReference>
<dbReference type="InterPro" id="IPR039422">
    <property type="entry name" value="MarR/SlyA-like"/>
</dbReference>